<dbReference type="CDD" id="cd13910">
    <property type="entry name" value="CuRO_3_MCO_like_4"/>
    <property type="match status" value="1"/>
</dbReference>
<dbReference type="Pfam" id="PF07732">
    <property type="entry name" value="Cu-oxidase_3"/>
    <property type="match status" value="1"/>
</dbReference>
<dbReference type="SUPFAM" id="SSF49503">
    <property type="entry name" value="Cupredoxins"/>
    <property type="match status" value="3"/>
</dbReference>
<keyword evidence="4" id="KW-0560">Oxidoreductase</keyword>
<keyword evidence="2" id="KW-0479">Metal-binding</keyword>
<dbReference type="Gene3D" id="2.60.40.420">
    <property type="entry name" value="Cupredoxins - blue copper proteins"/>
    <property type="match status" value="3"/>
</dbReference>
<organism evidence="11 12">
    <name type="scientific">Fusarium heterosporum</name>
    <dbReference type="NCBI Taxonomy" id="42747"/>
    <lineage>
        <taxon>Eukaryota</taxon>
        <taxon>Fungi</taxon>
        <taxon>Dikarya</taxon>
        <taxon>Ascomycota</taxon>
        <taxon>Pezizomycotina</taxon>
        <taxon>Sordariomycetes</taxon>
        <taxon>Hypocreomycetidae</taxon>
        <taxon>Hypocreales</taxon>
        <taxon>Nectriaceae</taxon>
        <taxon>Fusarium</taxon>
        <taxon>Fusarium heterosporum species complex</taxon>
    </lineage>
</organism>
<feature type="domain" description="Plastocyanin-like" evidence="10">
    <location>
        <begin position="105"/>
        <end position="218"/>
    </location>
</feature>
<keyword evidence="5" id="KW-0186">Copper</keyword>
<feature type="domain" description="Plastocyanin-like" evidence="9">
    <location>
        <begin position="492"/>
        <end position="594"/>
    </location>
</feature>
<keyword evidence="7" id="KW-1133">Transmembrane helix</keyword>
<evidence type="ECO:0000259" key="8">
    <source>
        <dbReference type="Pfam" id="PF00394"/>
    </source>
</evidence>
<dbReference type="Pfam" id="PF00394">
    <property type="entry name" value="Cu-oxidase"/>
    <property type="match status" value="1"/>
</dbReference>
<dbReference type="InterPro" id="IPR033138">
    <property type="entry name" value="Cu_oxidase_CS"/>
</dbReference>
<protein>
    <submittedName>
        <fullName evidence="11">Putative multicopper oxidase</fullName>
    </submittedName>
</protein>
<reference evidence="11 12" key="1">
    <citation type="submission" date="2020-05" db="EMBL/GenBank/DDBJ databases">
        <title>Identification and distribution of gene clusters putatively required for synthesis of sphingolipid metabolism inhibitors in phylogenetically diverse species of the filamentous fungus Fusarium.</title>
        <authorList>
            <person name="Kim H.-S."/>
            <person name="Busman M."/>
            <person name="Brown D.W."/>
            <person name="Divon H."/>
            <person name="Uhlig S."/>
            <person name="Proctor R.H."/>
        </authorList>
    </citation>
    <scope>NUCLEOTIDE SEQUENCE [LARGE SCALE GENOMIC DNA]</scope>
    <source>
        <strain evidence="11 12">NRRL 20693</strain>
    </source>
</reference>
<keyword evidence="12" id="KW-1185">Reference proteome</keyword>
<feature type="domain" description="Plastocyanin-like" evidence="8">
    <location>
        <begin position="225"/>
        <end position="353"/>
    </location>
</feature>
<dbReference type="GO" id="GO:0016491">
    <property type="term" value="F:oxidoreductase activity"/>
    <property type="evidence" value="ECO:0007669"/>
    <property type="project" value="UniProtKB-KW"/>
</dbReference>
<dbReference type="PANTHER" id="PTHR11709:SF511">
    <property type="entry name" value="LACCASE"/>
    <property type="match status" value="1"/>
</dbReference>
<dbReference type="InterPro" id="IPR001117">
    <property type="entry name" value="Cu-oxidase_2nd"/>
</dbReference>
<keyword evidence="3" id="KW-0732">Signal</keyword>
<dbReference type="Pfam" id="PF07731">
    <property type="entry name" value="Cu-oxidase_2"/>
    <property type="match status" value="1"/>
</dbReference>
<evidence type="ECO:0000259" key="9">
    <source>
        <dbReference type="Pfam" id="PF07731"/>
    </source>
</evidence>
<evidence type="ECO:0000313" key="12">
    <source>
        <dbReference type="Proteomes" id="UP000567885"/>
    </source>
</evidence>
<name>A0A8H5T7V7_FUSHE</name>
<gene>
    <name evidence="11" type="ORF">FHETE_7127</name>
</gene>
<dbReference type="GO" id="GO:0005507">
    <property type="term" value="F:copper ion binding"/>
    <property type="evidence" value="ECO:0007669"/>
    <property type="project" value="InterPro"/>
</dbReference>
<dbReference type="OrthoDB" id="2121828at2759"/>
<keyword evidence="7" id="KW-0472">Membrane</keyword>
<dbReference type="InterPro" id="IPR011706">
    <property type="entry name" value="Cu-oxidase_C"/>
</dbReference>
<accession>A0A8H5T7V7</accession>
<comment type="similarity">
    <text evidence="1">Belongs to the multicopper oxidase family.</text>
</comment>
<feature type="transmembrane region" description="Helical" evidence="7">
    <location>
        <begin position="43"/>
        <end position="65"/>
    </location>
</feature>
<evidence type="ECO:0000256" key="1">
    <source>
        <dbReference type="ARBA" id="ARBA00010609"/>
    </source>
</evidence>
<dbReference type="AlphaFoldDB" id="A0A8H5T7V7"/>
<dbReference type="EMBL" id="JAAGWQ010000135">
    <property type="protein sequence ID" value="KAF5664245.1"/>
    <property type="molecule type" value="Genomic_DNA"/>
</dbReference>
<keyword evidence="6" id="KW-0325">Glycoprotein</keyword>
<dbReference type="PROSITE" id="PS00080">
    <property type="entry name" value="MULTICOPPER_OXIDASE2"/>
    <property type="match status" value="1"/>
</dbReference>
<evidence type="ECO:0000256" key="3">
    <source>
        <dbReference type="ARBA" id="ARBA00022729"/>
    </source>
</evidence>
<evidence type="ECO:0000256" key="7">
    <source>
        <dbReference type="SAM" id="Phobius"/>
    </source>
</evidence>
<evidence type="ECO:0000256" key="4">
    <source>
        <dbReference type="ARBA" id="ARBA00023002"/>
    </source>
</evidence>
<evidence type="ECO:0000256" key="2">
    <source>
        <dbReference type="ARBA" id="ARBA00022723"/>
    </source>
</evidence>
<keyword evidence="7" id="KW-0812">Transmembrane</keyword>
<evidence type="ECO:0000256" key="6">
    <source>
        <dbReference type="ARBA" id="ARBA00023180"/>
    </source>
</evidence>
<evidence type="ECO:0000259" key="10">
    <source>
        <dbReference type="Pfam" id="PF07732"/>
    </source>
</evidence>
<sequence length="597" mass="66754">MVAHDEEAHALLEEHEPRSEDGNIQEFPASPVRSVKGSYTRRVTVCFIVALLLYTLSAIITSYVAPPAFSENDGESPLEYQLDAQKYASRPPKDLIFNWSITAGIRSPDGVQKRVYLVNDAFPGPVIEARSGDRIVVHVHNDLLDEGVSLHWHGLRMKDQNAMDGAVGFTQSPIAPTQNFTYDLTIGDDEYGTFWWHSHYDVQRADGLWGGLVIHSPEEFDVPQEDHLIIASDWFHRNQTEVLESFADASSRGNEPVPDSFLVNGQGHFNCTMAVPARPVICSQVVMTDMKPLLRRTSRRTRLRFVNAGSIAGFTIRIDGAKLQPVRVDGGYHVRSDMTETVGIIYPGERVDLDVEWDGGFLGDRWLTIYMDDENFGYPNPALDPIQRFPVLSHDTQTSAPQNLGPNNTQVLDPRNLQAATKVSGIPPKAEQTILLYAKTEKLAHLDYEPVGFMNHTSWKPQSPPLISQNQSQWDENQLIPLIKSPPGKPIRVDIIINNLDDGAHPFHLHGYSFYVLSAYREQGRGSWGSYNPYSGEPPPNGLNLDFPLRKDTVSVPRRGHVVLTFVADNPGIWALHCHMLVHMARGMAMGLQVGYV</sequence>
<proteinExistence type="inferred from homology"/>
<dbReference type="CDD" id="cd04205">
    <property type="entry name" value="CuRO_2_LCC_like"/>
    <property type="match status" value="1"/>
</dbReference>
<dbReference type="InterPro" id="IPR011707">
    <property type="entry name" value="Cu-oxidase-like_N"/>
</dbReference>
<dbReference type="Proteomes" id="UP000567885">
    <property type="component" value="Unassembled WGS sequence"/>
</dbReference>
<evidence type="ECO:0000256" key="5">
    <source>
        <dbReference type="ARBA" id="ARBA00023008"/>
    </source>
</evidence>
<dbReference type="PANTHER" id="PTHR11709">
    <property type="entry name" value="MULTI-COPPER OXIDASE"/>
    <property type="match status" value="1"/>
</dbReference>
<comment type="caution">
    <text evidence="11">The sequence shown here is derived from an EMBL/GenBank/DDBJ whole genome shotgun (WGS) entry which is preliminary data.</text>
</comment>
<dbReference type="InterPro" id="IPR008972">
    <property type="entry name" value="Cupredoxin"/>
</dbReference>
<evidence type="ECO:0000313" key="11">
    <source>
        <dbReference type="EMBL" id="KAF5664245.1"/>
    </source>
</evidence>
<dbReference type="PROSITE" id="PS00079">
    <property type="entry name" value="MULTICOPPER_OXIDASE1"/>
    <property type="match status" value="2"/>
</dbReference>
<dbReference type="InterPro" id="IPR002355">
    <property type="entry name" value="Cu_oxidase_Cu_BS"/>
</dbReference>
<dbReference type="InterPro" id="IPR045087">
    <property type="entry name" value="Cu-oxidase_fam"/>
</dbReference>